<protein>
    <submittedName>
        <fullName evidence="1">1980_t:CDS:1</fullName>
    </submittedName>
</protein>
<sequence>HKDSISTEGSENQSTDALSLIIKSVQPPPIGNKDAKNEGHIRKLLSYKVEQYFYAHLSSQLPEEAKVATYYSPVDQQGVEQPVQLVIEDLSASFPNPAHRNMNSEDTKVVLKWLANLHGTFWGFHRRPEVQESLVSPPLGYEGNQVSGVWGQGTYWYLDTRQEELRNTDQDEYGWLLKWANKVAATMKQEEERWGTLIHGDVKGANIVFSAGSGQSRSCALYDFQYTGIGLVTRDIVVLFAKSVQAELIQGIEQEKELLHVYHSELLRKIASRRNDGQATGNSPNDEFGEYKFETLWRHWELAIVDWCRFMAGWGFWGNDGWVKGRAREIVSRWDEHTFNS</sequence>
<gene>
    <name evidence="1" type="ORF">ACOLOM_LOCUS10943</name>
</gene>
<reference evidence="1" key="1">
    <citation type="submission" date="2021-06" db="EMBL/GenBank/DDBJ databases">
        <authorList>
            <person name="Kallberg Y."/>
            <person name="Tangrot J."/>
            <person name="Rosling A."/>
        </authorList>
    </citation>
    <scope>NUCLEOTIDE SEQUENCE</scope>
    <source>
        <strain evidence="1">CL356</strain>
    </source>
</reference>
<comment type="caution">
    <text evidence="1">The sequence shown here is derived from an EMBL/GenBank/DDBJ whole genome shotgun (WGS) entry which is preliminary data.</text>
</comment>
<keyword evidence="2" id="KW-1185">Reference proteome</keyword>
<dbReference type="EMBL" id="CAJVPT010037209">
    <property type="protein sequence ID" value="CAG8716804.1"/>
    <property type="molecule type" value="Genomic_DNA"/>
</dbReference>
<evidence type="ECO:0000313" key="2">
    <source>
        <dbReference type="Proteomes" id="UP000789525"/>
    </source>
</evidence>
<feature type="non-terminal residue" evidence="1">
    <location>
        <position position="1"/>
    </location>
</feature>
<evidence type="ECO:0000313" key="1">
    <source>
        <dbReference type="EMBL" id="CAG8716804.1"/>
    </source>
</evidence>
<proteinExistence type="predicted"/>
<organism evidence="1 2">
    <name type="scientific">Acaulospora colombiana</name>
    <dbReference type="NCBI Taxonomy" id="27376"/>
    <lineage>
        <taxon>Eukaryota</taxon>
        <taxon>Fungi</taxon>
        <taxon>Fungi incertae sedis</taxon>
        <taxon>Mucoromycota</taxon>
        <taxon>Glomeromycotina</taxon>
        <taxon>Glomeromycetes</taxon>
        <taxon>Diversisporales</taxon>
        <taxon>Acaulosporaceae</taxon>
        <taxon>Acaulospora</taxon>
    </lineage>
</organism>
<accession>A0ACA9PNY1</accession>
<name>A0ACA9PNY1_9GLOM</name>
<dbReference type="Proteomes" id="UP000789525">
    <property type="component" value="Unassembled WGS sequence"/>
</dbReference>